<gene>
    <name evidence="1" type="ORF">BURMUCGD2_6607</name>
</gene>
<proteinExistence type="predicted"/>
<dbReference type="Proteomes" id="UP000004535">
    <property type="component" value="Unassembled WGS sequence"/>
</dbReference>
<evidence type="ECO:0000313" key="1">
    <source>
        <dbReference type="EMBL" id="EEE07504.1"/>
    </source>
</evidence>
<name>B9BPI6_9BURK</name>
<evidence type="ECO:0000313" key="2">
    <source>
        <dbReference type="Proteomes" id="UP000004535"/>
    </source>
</evidence>
<dbReference type="EMBL" id="ACFC01000004">
    <property type="protein sequence ID" value="EEE07504.1"/>
    <property type="molecule type" value="Genomic_DNA"/>
</dbReference>
<comment type="caution">
    <text evidence="1">The sequence shown here is derived from an EMBL/GenBank/DDBJ whole genome shotgun (WGS) entry which is preliminary data.</text>
</comment>
<accession>B9BPI6</accession>
<protein>
    <submittedName>
        <fullName evidence="1">Uncharacterized protein</fullName>
    </submittedName>
</protein>
<sequence>MRASSTAYSPDEKQGVNIAEPLSVRCGSLRLRRCRSLSSTEGLFGCVRRAGHGQSGAVGTELFGRFGGTLSVDVIGRPTTAS</sequence>
<dbReference type="AlphaFoldDB" id="B9BPI6"/>
<organism evidence="1 2">
    <name type="scientific">Burkholderia multivorans CGD2</name>
    <dbReference type="NCBI Taxonomy" id="513052"/>
    <lineage>
        <taxon>Bacteria</taxon>
        <taxon>Pseudomonadati</taxon>
        <taxon>Pseudomonadota</taxon>
        <taxon>Betaproteobacteria</taxon>
        <taxon>Burkholderiales</taxon>
        <taxon>Burkholderiaceae</taxon>
        <taxon>Burkholderia</taxon>
        <taxon>Burkholderia cepacia complex</taxon>
    </lineage>
</organism>
<reference evidence="1 2" key="1">
    <citation type="journal article" date="2012" name="J. Bacteriol.">
        <title>Draft Genome Sequence Determination for Cystic Fibrosis and Chronic Granulomatous Disease Burkholderia multivorans Isolates.</title>
        <authorList>
            <person name="Varga J.J."/>
            <person name="Losada L."/>
            <person name="Zelazny A.M."/>
            <person name="Brinkac L."/>
            <person name="Harkins D."/>
            <person name="Radune D."/>
            <person name="Hostetler J."/>
            <person name="Sampaio E.P."/>
            <person name="Ronning C.M."/>
            <person name="Nierman W.C."/>
            <person name="Greenberg D.E."/>
            <person name="Holland S.M."/>
            <person name="Goldberg J.B."/>
        </authorList>
    </citation>
    <scope>NUCLEOTIDE SEQUENCE [LARGE SCALE GENOMIC DNA]</scope>
    <source>
        <strain evidence="1 2">CGD2</strain>
    </source>
</reference>